<protein>
    <submittedName>
        <fullName evidence="1">Uncharacterized protein</fullName>
    </submittedName>
</protein>
<dbReference type="Gene3D" id="1.10.287.1040">
    <property type="entry name" value="Exonuclease VII, small subunit"/>
    <property type="match status" value="1"/>
</dbReference>
<gene>
    <name evidence="1" type="ORF">APG12_01745</name>
</gene>
<organism evidence="1 2">
    <name type="scientific">Candidatus Methanofastidiosum methylothiophilum</name>
    <dbReference type="NCBI Taxonomy" id="1705564"/>
    <lineage>
        <taxon>Archaea</taxon>
        <taxon>Methanobacteriati</taxon>
        <taxon>Methanobacteriota</taxon>
        <taxon>Stenosarchaea group</taxon>
        <taxon>Candidatus Methanofastidiosia</taxon>
        <taxon>Candidatus Methanofastidiosales</taxon>
        <taxon>Candidatus Methanofastidiosaceae</taxon>
        <taxon>Candidatus Methanofastidiosum</taxon>
    </lineage>
</organism>
<dbReference type="GO" id="GO:0008855">
    <property type="term" value="F:exodeoxyribonuclease VII activity"/>
    <property type="evidence" value="ECO:0007669"/>
    <property type="project" value="InterPro"/>
</dbReference>
<reference evidence="1 2" key="1">
    <citation type="journal article" date="2016" name="ISME J.">
        <title>Chasing the elusive Euryarchaeota class WSA2: genomes reveal a uniquely fastidious methyl-reducing methanogen.</title>
        <authorList>
            <person name="Nobu M.K."/>
            <person name="Narihiro T."/>
            <person name="Kuroda K."/>
            <person name="Mei R."/>
            <person name="Liu W.T."/>
        </authorList>
    </citation>
    <scope>NUCLEOTIDE SEQUENCE [LARGE SCALE GENOMIC DNA]</scope>
    <source>
        <strain evidence="1">BMIXfssc0709_Meth_Bin006</strain>
    </source>
</reference>
<dbReference type="InterPro" id="IPR037004">
    <property type="entry name" value="Exonuc_VII_ssu_sf"/>
</dbReference>
<evidence type="ECO:0000313" key="1">
    <source>
        <dbReference type="EMBL" id="KYC48943.1"/>
    </source>
</evidence>
<sequence>MYEGLIAKSDEGKISPEEAKRLFESAKDLIRECESILNGYSGTVEEINLN</sequence>
<evidence type="ECO:0000313" key="2">
    <source>
        <dbReference type="Proteomes" id="UP000092403"/>
    </source>
</evidence>
<dbReference type="GO" id="GO:0006308">
    <property type="term" value="P:DNA catabolic process"/>
    <property type="evidence" value="ECO:0007669"/>
    <property type="project" value="InterPro"/>
</dbReference>
<name>A0A150IVE1_9EURY</name>
<accession>A0A150IVE1</accession>
<dbReference type="EMBL" id="LNJC01000055">
    <property type="protein sequence ID" value="KYC48943.1"/>
    <property type="molecule type" value="Genomic_DNA"/>
</dbReference>
<dbReference type="Proteomes" id="UP000092403">
    <property type="component" value="Unassembled WGS sequence"/>
</dbReference>
<proteinExistence type="predicted"/>
<dbReference type="GO" id="GO:0009318">
    <property type="term" value="C:exodeoxyribonuclease VII complex"/>
    <property type="evidence" value="ECO:0007669"/>
    <property type="project" value="InterPro"/>
</dbReference>
<comment type="caution">
    <text evidence="1">The sequence shown here is derived from an EMBL/GenBank/DDBJ whole genome shotgun (WGS) entry which is preliminary data.</text>
</comment>
<dbReference type="AlphaFoldDB" id="A0A150IVE1"/>